<keyword evidence="8 12" id="KW-0408">Iron</keyword>
<dbReference type="InterPro" id="IPR004489">
    <property type="entry name" value="Succ_DH/fum_Rdtase_Fe-S"/>
</dbReference>
<evidence type="ECO:0000256" key="1">
    <source>
        <dbReference type="ARBA" id="ARBA00004894"/>
    </source>
</evidence>
<keyword evidence="10 12" id="KW-0003">3Fe-4S</keyword>
<keyword evidence="6 12" id="KW-0479">Metal-binding</keyword>
<comment type="cofactor">
    <cofactor evidence="12">
        <name>[2Fe-2S] cluster</name>
        <dbReference type="ChEBI" id="CHEBI:190135"/>
    </cofactor>
    <text evidence="12">Binds 1 [2Fe-2S] cluster.</text>
</comment>
<comment type="pathway">
    <text evidence="1">Carbohydrate metabolism; tricarboxylic acid cycle; fumarate from succinate (bacterial route): step 1/1.</text>
</comment>
<evidence type="ECO:0000259" key="14">
    <source>
        <dbReference type="PROSITE" id="PS51379"/>
    </source>
</evidence>
<dbReference type="EMBL" id="LO017727">
    <property type="protein sequence ID" value="CRH07193.1"/>
    <property type="molecule type" value="Genomic_DNA"/>
</dbReference>
<dbReference type="NCBIfam" id="TIGR00384">
    <property type="entry name" value="dhsB"/>
    <property type="match status" value="1"/>
</dbReference>
<dbReference type="GO" id="GO:0046872">
    <property type="term" value="F:metal ion binding"/>
    <property type="evidence" value="ECO:0007669"/>
    <property type="project" value="UniProtKB-KW"/>
</dbReference>
<dbReference type="InterPro" id="IPR009051">
    <property type="entry name" value="Helical_ferredxn"/>
</dbReference>
<evidence type="ECO:0000256" key="2">
    <source>
        <dbReference type="ARBA" id="ARBA00009433"/>
    </source>
</evidence>
<name>A0A1S7LLB2_MAGMO</name>
<organism evidence="15">
    <name type="scientific">Magnetococcus massalia (strain MO-1)</name>
    <dbReference type="NCBI Taxonomy" id="451514"/>
    <lineage>
        <taxon>Bacteria</taxon>
        <taxon>Pseudomonadati</taxon>
        <taxon>Pseudomonadota</taxon>
        <taxon>Magnetococcia</taxon>
        <taxon>Magnetococcales</taxon>
        <taxon>Magnetococcaceae</taxon>
        <taxon>Magnetococcus</taxon>
    </lineage>
</organism>
<feature type="domain" description="2Fe-2S ferredoxin-type" evidence="13">
    <location>
        <begin position="6"/>
        <end position="99"/>
    </location>
</feature>
<feature type="domain" description="4Fe-4S ferredoxin-type" evidence="14">
    <location>
        <begin position="194"/>
        <end position="225"/>
    </location>
</feature>
<dbReference type="Gene3D" id="3.10.20.30">
    <property type="match status" value="1"/>
</dbReference>
<dbReference type="GO" id="GO:0051538">
    <property type="term" value="F:3 iron, 4 sulfur cluster binding"/>
    <property type="evidence" value="ECO:0007669"/>
    <property type="project" value="UniProtKB-KW"/>
</dbReference>
<dbReference type="SUPFAM" id="SSF54292">
    <property type="entry name" value="2Fe-2S ferredoxin-like"/>
    <property type="match status" value="1"/>
</dbReference>
<sequence length="328" mass="36139">MSDQVYTLRIQRNSRQDDGTLETRWQTFTVKSQPLTPVLQLLEEIKGHQDGSVTFRQSCRSAICGSCAIRIGGKTRLACKTHIGDVVDSENTVEIAPQQNAPVIKDLVVDISTFFGKVHEIHPYLEEGPETGDVSDPTAFDQVNHVTQCIMCGCCYSDCTVAEVSDDFLGPAALAKAFRFVSDPREGHKSDRLKTLSKDHGMWSCSRCTMCVAVCPKDVKPMEAIVKLRTRAMDQGETNSPGAKHAQAFHGDIVKNGNLNEAFLLHRTLGVMGSIGEMGAALHLLRKGKIPSPFPHRIENLDEVKAIYDHLEKNPLDVETKAQPADPE</sequence>
<comment type="similarity">
    <text evidence="2 12">Belongs to the succinate dehydrogenase/fumarate reductase iron-sulfur protein family.</text>
</comment>
<gene>
    <name evidence="15" type="primary">sdhB</name>
    <name evidence="15" type="ORF">MAGMO_3049</name>
</gene>
<dbReference type="PANTHER" id="PTHR11921:SF29">
    <property type="entry name" value="SUCCINATE DEHYDROGENASE [UBIQUINONE] IRON-SULFUR SUBUNIT, MITOCHONDRIAL"/>
    <property type="match status" value="1"/>
</dbReference>
<dbReference type="PROSITE" id="PS51085">
    <property type="entry name" value="2FE2S_FER_2"/>
    <property type="match status" value="1"/>
</dbReference>
<reference evidence="15" key="1">
    <citation type="submission" date="2015-04" db="EMBL/GenBank/DDBJ databases">
        <authorList>
            <person name="Syromyatnikov M.Y."/>
            <person name="Popov V.N."/>
        </authorList>
    </citation>
    <scope>NUCLEOTIDE SEQUENCE</scope>
    <source>
        <strain evidence="15">MO-1</strain>
    </source>
</reference>
<dbReference type="Pfam" id="PF13183">
    <property type="entry name" value="Fer4_8"/>
    <property type="match status" value="1"/>
</dbReference>
<evidence type="ECO:0000256" key="12">
    <source>
        <dbReference type="RuleBase" id="RU361237"/>
    </source>
</evidence>
<evidence type="ECO:0000256" key="3">
    <source>
        <dbReference type="ARBA" id="ARBA00022485"/>
    </source>
</evidence>
<dbReference type="SUPFAM" id="SSF46548">
    <property type="entry name" value="alpha-helical ferredoxin"/>
    <property type="match status" value="1"/>
</dbReference>
<keyword evidence="4" id="KW-0816">Tricarboxylic acid cycle</keyword>
<comment type="subunit">
    <text evidence="11">Part of an enzyme complex containing three subunits: a flavoprotein (frdA), an iron-sulfur protein (frdB), and diheme cytochrome b (frdC).</text>
</comment>
<dbReference type="GO" id="GO:0051539">
    <property type="term" value="F:4 iron, 4 sulfur cluster binding"/>
    <property type="evidence" value="ECO:0007669"/>
    <property type="project" value="UniProtKB-KW"/>
</dbReference>
<dbReference type="CDD" id="cd00207">
    <property type="entry name" value="fer2"/>
    <property type="match status" value="1"/>
</dbReference>
<dbReference type="GO" id="GO:0006099">
    <property type="term" value="P:tricarboxylic acid cycle"/>
    <property type="evidence" value="ECO:0007669"/>
    <property type="project" value="UniProtKB-UniPathway"/>
</dbReference>
<keyword evidence="3 12" id="KW-0004">4Fe-4S</keyword>
<dbReference type="FunFam" id="1.10.1060.10:FF:000003">
    <property type="entry name" value="Succinate dehydrogenase iron-sulfur subunit"/>
    <property type="match status" value="1"/>
</dbReference>
<dbReference type="EC" id="1.3.5.1" evidence="12"/>
<evidence type="ECO:0000256" key="7">
    <source>
        <dbReference type="ARBA" id="ARBA00023002"/>
    </source>
</evidence>
<dbReference type="InterPro" id="IPR017900">
    <property type="entry name" value="4Fe4S_Fe_S_CS"/>
</dbReference>
<dbReference type="Gene3D" id="1.10.1060.10">
    <property type="entry name" value="Alpha-helical ferredoxin"/>
    <property type="match status" value="1"/>
</dbReference>
<dbReference type="PROSITE" id="PS00197">
    <property type="entry name" value="2FE2S_FER_1"/>
    <property type="match status" value="1"/>
</dbReference>
<evidence type="ECO:0000256" key="10">
    <source>
        <dbReference type="ARBA" id="ARBA00023291"/>
    </source>
</evidence>
<evidence type="ECO:0000256" key="8">
    <source>
        <dbReference type="ARBA" id="ARBA00023004"/>
    </source>
</evidence>
<keyword evidence="5 12" id="KW-0001">2Fe-2S</keyword>
<evidence type="ECO:0000256" key="11">
    <source>
        <dbReference type="ARBA" id="ARBA00066269"/>
    </source>
</evidence>
<dbReference type="PANTHER" id="PTHR11921">
    <property type="entry name" value="SUCCINATE DEHYDROGENASE IRON-SULFUR PROTEIN"/>
    <property type="match status" value="1"/>
</dbReference>
<protein>
    <recommendedName>
        <fullName evidence="12">Fumarate reductase iron-sulfur subunit</fullName>
        <ecNumber evidence="12">1.3.5.1</ecNumber>
    </recommendedName>
</protein>
<dbReference type="InterPro" id="IPR050573">
    <property type="entry name" value="SDH/FRD_Iron-Sulfur"/>
</dbReference>
<dbReference type="GO" id="GO:0008177">
    <property type="term" value="F:succinate dehydrogenase (quinone) activity"/>
    <property type="evidence" value="ECO:0007669"/>
    <property type="project" value="UniProtKB-EC"/>
</dbReference>
<dbReference type="GO" id="GO:0009055">
    <property type="term" value="F:electron transfer activity"/>
    <property type="evidence" value="ECO:0007669"/>
    <property type="project" value="InterPro"/>
</dbReference>
<dbReference type="Pfam" id="PF13085">
    <property type="entry name" value="Fer2_3"/>
    <property type="match status" value="1"/>
</dbReference>
<dbReference type="PROSITE" id="PS51379">
    <property type="entry name" value="4FE4S_FER_2"/>
    <property type="match status" value="1"/>
</dbReference>
<dbReference type="InterPro" id="IPR012675">
    <property type="entry name" value="Beta-grasp_dom_sf"/>
</dbReference>
<evidence type="ECO:0000313" key="15">
    <source>
        <dbReference type="EMBL" id="CRH07193.1"/>
    </source>
</evidence>
<proteinExistence type="inferred from homology"/>
<dbReference type="PROSITE" id="PS00198">
    <property type="entry name" value="4FE4S_FER_1"/>
    <property type="match status" value="1"/>
</dbReference>
<dbReference type="GO" id="GO:0051537">
    <property type="term" value="F:2 iron, 2 sulfur cluster binding"/>
    <property type="evidence" value="ECO:0007669"/>
    <property type="project" value="UniProtKB-KW"/>
</dbReference>
<dbReference type="InterPro" id="IPR036010">
    <property type="entry name" value="2Fe-2S_ferredoxin-like_sf"/>
</dbReference>
<comment type="catalytic activity">
    <reaction evidence="12">
        <text>a menaquinone + succinate = a menaquinol + fumarate</text>
        <dbReference type="Rhea" id="RHEA:27834"/>
        <dbReference type="Rhea" id="RHEA-COMP:9537"/>
        <dbReference type="Rhea" id="RHEA-COMP:9539"/>
        <dbReference type="ChEBI" id="CHEBI:16374"/>
        <dbReference type="ChEBI" id="CHEBI:18151"/>
        <dbReference type="ChEBI" id="CHEBI:29806"/>
        <dbReference type="ChEBI" id="CHEBI:30031"/>
        <dbReference type="EC" id="1.3.5.1"/>
    </reaction>
</comment>
<keyword evidence="7 15" id="KW-0560">Oxidoreductase</keyword>
<evidence type="ECO:0000256" key="9">
    <source>
        <dbReference type="ARBA" id="ARBA00023014"/>
    </source>
</evidence>
<dbReference type="InterPro" id="IPR025192">
    <property type="entry name" value="Succ_DH/fum_Rdtase_N"/>
</dbReference>
<evidence type="ECO:0000256" key="6">
    <source>
        <dbReference type="ARBA" id="ARBA00022723"/>
    </source>
</evidence>
<evidence type="ECO:0000256" key="4">
    <source>
        <dbReference type="ARBA" id="ARBA00022532"/>
    </source>
</evidence>
<comment type="cofactor">
    <cofactor evidence="12">
        <name>[3Fe-4S] cluster</name>
        <dbReference type="ChEBI" id="CHEBI:21137"/>
    </cofactor>
    <text evidence="12">Binds 1 [3Fe-4S] cluster.</text>
</comment>
<accession>A0A1S7LLB2</accession>
<comment type="cofactor">
    <cofactor evidence="12">
        <name>[4Fe-4S] cluster</name>
        <dbReference type="ChEBI" id="CHEBI:49883"/>
    </cofactor>
    <text evidence="12">Binds 1 [4Fe-4S] cluster.</text>
</comment>
<dbReference type="InterPro" id="IPR006058">
    <property type="entry name" value="2Fe2S_fd_BS"/>
</dbReference>
<evidence type="ECO:0000256" key="5">
    <source>
        <dbReference type="ARBA" id="ARBA00022714"/>
    </source>
</evidence>
<dbReference type="AlphaFoldDB" id="A0A1S7LLB2"/>
<keyword evidence="9 12" id="KW-0411">Iron-sulfur</keyword>
<dbReference type="GO" id="GO:0022904">
    <property type="term" value="P:respiratory electron transport chain"/>
    <property type="evidence" value="ECO:0007669"/>
    <property type="project" value="TreeGrafter"/>
</dbReference>
<dbReference type="InterPro" id="IPR001041">
    <property type="entry name" value="2Fe-2S_ferredoxin-type"/>
</dbReference>
<dbReference type="InterPro" id="IPR017896">
    <property type="entry name" value="4Fe4S_Fe-S-bd"/>
</dbReference>
<dbReference type="UniPathway" id="UPA00223">
    <property type="reaction ID" value="UER01005"/>
</dbReference>
<evidence type="ECO:0000259" key="13">
    <source>
        <dbReference type="PROSITE" id="PS51085"/>
    </source>
</evidence>